<feature type="compositionally biased region" description="Basic residues" evidence="1">
    <location>
        <begin position="65"/>
        <end position="74"/>
    </location>
</feature>
<dbReference type="SUPFAM" id="SSF50118">
    <property type="entry name" value="Cell growth inhibitor/plasmid maintenance toxic component"/>
    <property type="match status" value="1"/>
</dbReference>
<dbReference type="EMBL" id="CAJVPL010000506">
    <property type="protein sequence ID" value="CAG8504441.1"/>
    <property type="molecule type" value="Genomic_DNA"/>
</dbReference>
<evidence type="ECO:0000313" key="2">
    <source>
        <dbReference type="EMBL" id="CAG8504441.1"/>
    </source>
</evidence>
<feature type="compositionally biased region" description="Basic and acidic residues" evidence="1">
    <location>
        <begin position="75"/>
        <end position="112"/>
    </location>
</feature>
<protein>
    <submittedName>
        <fullName evidence="2">9724_t:CDS:1</fullName>
    </submittedName>
</protein>
<comment type="caution">
    <text evidence="2">The sequence shown here is derived from an EMBL/GenBank/DDBJ whole genome shotgun (WGS) entry which is preliminary data.</text>
</comment>
<dbReference type="AlphaFoldDB" id="A0A9N9F1Z2"/>
<feature type="region of interest" description="Disordered" evidence="1">
    <location>
        <begin position="65"/>
        <end position="112"/>
    </location>
</feature>
<dbReference type="InterPro" id="IPR011067">
    <property type="entry name" value="Plasmid_toxin/cell-grow_inhib"/>
</dbReference>
<name>A0A9N9F1Z2_9GLOM</name>
<reference evidence="2" key="1">
    <citation type="submission" date="2021-06" db="EMBL/GenBank/DDBJ databases">
        <authorList>
            <person name="Kallberg Y."/>
            <person name="Tangrot J."/>
            <person name="Rosling A."/>
        </authorList>
    </citation>
    <scope>NUCLEOTIDE SEQUENCE</scope>
    <source>
        <strain evidence="2">MT106</strain>
    </source>
</reference>
<dbReference type="Gene3D" id="2.30.30.110">
    <property type="match status" value="1"/>
</dbReference>
<dbReference type="InterPro" id="IPR003477">
    <property type="entry name" value="PemK-like"/>
</dbReference>
<gene>
    <name evidence="2" type="ORF">AGERDE_LOCUS4416</name>
</gene>
<evidence type="ECO:0000256" key="1">
    <source>
        <dbReference type="SAM" id="MobiDB-lite"/>
    </source>
</evidence>
<keyword evidence="3" id="KW-1185">Reference proteome</keyword>
<sequence length="193" mass="22001">MAPFTSDELKEIADYEVLVKNSKETGLDKPSKVLLQRVKAVEKELRLIDYLGKVDEKIMTKIAKSKKGVKKHNEKIHDQAEKEENQGNSAEIEKLKKELATERSKVQQEKTKSQLEIKRLQNELQQTKKSEEELTEKIKELSGKKVKTQTVSEEKGFWQTIKTLLFYGVGGFINPSYPNLQLGQQPTLGLTAT</sequence>
<organism evidence="2 3">
    <name type="scientific">Ambispora gerdemannii</name>
    <dbReference type="NCBI Taxonomy" id="144530"/>
    <lineage>
        <taxon>Eukaryota</taxon>
        <taxon>Fungi</taxon>
        <taxon>Fungi incertae sedis</taxon>
        <taxon>Mucoromycota</taxon>
        <taxon>Glomeromycotina</taxon>
        <taxon>Glomeromycetes</taxon>
        <taxon>Archaeosporales</taxon>
        <taxon>Ambisporaceae</taxon>
        <taxon>Ambispora</taxon>
    </lineage>
</organism>
<accession>A0A9N9F1Z2</accession>
<evidence type="ECO:0000313" key="3">
    <source>
        <dbReference type="Proteomes" id="UP000789831"/>
    </source>
</evidence>
<dbReference type="Pfam" id="PF02452">
    <property type="entry name" value="PemK_toxin"/>
    <property type="match status" value="1"/>
</dbReference>
<dbReference type="GO" id="GO:0003677">
    <property type="term" value="F:DNA binding"/>
    <property type="evidence" value="ECO:0007669"/>
    <property type="project" value="InterPro"/>
</dbReference>
<proteinExistence type="predicted"/>
<dbReference type="OrthoDB" id="2446981at2759"/>
<dbReference type="Proteomes" id="UP000789831">
    <property type="component" value="Unassembled WGS sequence"/>
</dbReference>